<sequence>MTASSLAFFLASTRVFSILALSEAIISKAFCSASATAFWTSSMAWRLTSFTASSAEQSTISSVTYAAPGRGAKSRWESAGRETETDGVSTCRGSRLTLIVGIMAVFSSSARAQAGGGAGRRASRLGAQMALRRVSQLWVPEPAGRQDGPSVADMAEASPGTCL</sequence>
<feature type="region of interest" description="Disordered" evidence="1">
    <location>
        <begin position="140"/>
        <end position="163"/>
    </location>
</feature>
<protein>
    <recommendedName>
        <fullName evidence="5">Secreted protein</fullName>
    </recommendedName>
</protein>
<keyword evidence="2" id="KW-0732">Signal</keyword>
<feature type="chain" id="PRO_5021381348" description="Secreted protein" evidence="2">
    <location>
        <begin position="25"/>
        <end position="163"/>
    </location>
</feature>
<evidence type="ECO:0000313" key="3">
    <source>
        <dbReference type="EMBL" id="TNN78723.1"/>
    </source>
</evidence>
<evidence type="ECO:0008006" key="5">
    <source>
        <dbReference type="Google" id="ProtNLM"/>
    </source>
</evidence>
<feature type="signal peptide" evidence="2">
    <location>
        <begin position="1"/>
        <end position="24"/>
    </location>
</feature>
<evidence type="ECO:0000256" key="1">
    <source>
        <dbReference type="SAM" id="MobiDB-lite"/>
    </source>
</evidence>
<evidence type="ECO:0000313" key="4">
    <source>
        <dbReference type="Proteomes" id="UP000314294"/>
    </source>
</evidence>
<reference evidence="3 4" key="1">
    <citation type="submission" date="2019-03" db="EMBL/GenBank/DDBJ databases">
        <title>First draft genome of Liparis tanakae, snailfish: a comprehensive survey of snailfish specific genes.</title>
        <authorList>
            <person name="Kim W."/>
            <person name="Song I."/>
            <person name="Jeong J.-H."/>
            <person name="Kim D."/>
            <person name="Kim S."/>
            <person name="Ryu S."/>
            <person name="Song J.Y."/>
            <person name="Lee S.K."/>
        </authorList>
    </citation>
    <scope>NUCLEOTIDE SEQUENCE [LARGE SCALE GENOMIC DNA]</scope>
    <source>
        <tissue evidence="3">Muscle</tissue>
    </source>
</reference>
<organism evidence="3 4">
    <name type="scientific">Liparis tanakae</name>
    <name type="common">Tanaka's snailfish</name>
    <dbReference type="NCBI Taxonomy" id="230148"/>
    <lineage>
        <taxon>Eukaryota</taxon>
        <taxon>Metazoa</taxon>
        <taxon>Chordata</taxon>
        <taxon>Craniata</taxon>
        <taxon>Vertebrata</taxon>
        <taxon>Euteleostomi</taxon>
        <taxon>Actinopterygii</taxon>
        <taxon>Neopterygii</taxon>
        <taxon>Teleostei</taxon>
        <taxon>Neoteleostei</taxon>
        <taxon>Acanthomorphata</taxon>
        <taxon>Eupercaria</taxon>
        <taxon>Perciformes</taxon>
        <taxon>Cottioidei</taxon>
        <taxon>Cottales</taxon>
        <taxon>Liparidae</taxon>
        <taxon>Liparis</taxon>
    </lineage>
</organism>
<dbReference type="EMBL" id="SRLO01000071">
    <property type="protein sequence ID" value="TNN78723.1"/>
    <property type="molecule type" value="Genomic_DNA"/>
</dbReference>
<evidence type="ECO:0000256" key="2">
    <source>
        <dbReference type="SAM" id="SignalP"/>
    </source>
</evidence>
<name>A0A4Z2INH8_9TELE</name>
<keyword evidence="4" id="KW-1185">Reference proteome</keyword>
<dbReference type="AlphaFoldDB" id="A0A4Z2INH8"/>
<gene>
    <name evidence="3" type="ORF">EYF80_011127</name>
</gene>
<comment type="caution">
    <text evidence="3">The sequence shown here is derived from an EMBL/GenBank/DDBJ whole genome shotgun (WGS) entry which is preliminary data.</text>
</comment>
<proteinExistence type="predicted"/>
<accession>A0A4Z2INH8</accession>
<dbReference type="Proteomes" id="UP000314294">
    <property type="component" value="Unassembled WGS sequence"/>
</dbReference>